<keyword evidence="2" id="KW-0723">Serine/threonine-protein kinase</keyword>
<dbReference type="GO" id="GO:0005634">
    <property type="term" value="C:nucleus"/>
    <property type="evidence" value="ECO:0007669"/>
    <property type="project" value="TreeGrafter"/>
</dbReference>
<dbReference type="PROSITE" id="PS50011">
    <property type="entry name" value="PROTEIN_KINASE_DOM"/>
    <property type="match status" value="1"/>
</dbReference>
<dbReference type="GO" id="GO:0000245">
    <property type="term" value="P:spliceosomal complex assembly"/>
    <property type="evidence" value="ECO:0007669"/>
    <property type="project" value="TreeGrafter"/>
</dbReference>
<dbReference type="GO" id="GO:0035556">
    <property type="term" value="P:intracellular signal transduction"/>
    <property type="evidence" value="ECO:0007669"/>
    <property type="project" value="TreeGrafter"/>
</dbReference>
<accession>A0AAN6UDA2</accession>
<feature type="domain" description="Protein kinase" evidence="9">
    <location>
        <begin position="1"/>
        <end position="318"/>
    </location>
</feature>
<dbReference type="GO" id="GO:0005737">
    <property type="term" value="C:cytoplasm"/>
    <property type="evidence" value="ECO:0007669"/>
    <property type="project" value="TreeGrafter"/>
</dbReference>
<dbReference type="InterPro" id="IPR008271">
    <property type="entry name" value="Ser/Thr_kinase_AS"/>
</dbReference>
<evidence type="ECO:0000256" key="2">
    <source>
        <dbReference type="ARBA" id="ARBA00022527"/>
    </source>
</evidence>
<evidence type="ECO:0000259" key="9">
    <source>
        <dbReference type="PROSITE" id="PS50011"/>
    </source>
</evidence>
<dbReference type="Gene3D" id="1.10.510.10">
    <property type="entry name" value="Transferase(Phosphotransferase) domain 1"/>
    <property type="match status" value="2"/>
</dbReference>
<dbReference type="Proteomes" id="UP001302602">
    <property type="component" value="Unassembled WGS sequence"/>
</dbReference>
<dbReference type="PROSITE" id="PS00108">
    <property type="entry name" value="PROTEIN_KINASE_ST"/>
    <property type="match status" value="1"/>
</dbReference>
<comment type="catalytic activity">
    <reaction evidence="8">
        <text>L-seryl-[protein] + ATP = O-phospho-L-seryl-[protein] + ADP + H(+)</text>
        <dbReference type="Rhea" id="RHEA:17989"/>
        <dbReference type="Rhea" id="RHEA-COMP:9863"/>
        <dbReference type="Rhea" id="RHEA-COMP:11604"/>
        <dbReference type="ChEBI" id="CHEBI:15378"/>
        <dbReference type="ChEBI" id="CHEBI:29999"/>
        <dbReference type="ChEBI" id="CHEBI:30616"/>
        <dbReference type="ChEBI" id="CHEBI:83421"/>
        <dbReference type="ChEBI" id="CHEBI:456216"/>
        <dbReference type="EC" id="2.7.11.1"/>
    </reaction>
</comment>
<keyword evidence="6" id="KW-0067">ATP-binding</keyword>
<evidence type="ECO:0000256" key="1">
    <source>
        <dbReference type="ARBA" id="ARBA00012513"/>
    </source>
</evidence>
<dbReference type="SMART" id="SM00220">
    <property type="entry name" value="S_TKc"/>
    <property type="match status" value="1"/>
</dbReference>
<keyword evidence="3" id="KW-0808">Transferase</keyword>
<sequence>MRSVLKWARVLTRRAPLALLRFPTTGFEIISPEVVVEEQHVEKFKAGLFYPINIGDVPTSKCQILGRLGFGTTSTEANTSRDHQHVALKFQKYQRLSNADSQHTGSRYVRRALDQLLLPFTKDLLKAGIKMVLLALDYLHTECKLVHTDIKGDNIVMELVDKQVLDAFTEADLDNPTPRKFVEVAPWGVSVLSDLGSAVRRDMKRNHDAQPMWQTPIHGQDPSGEGSMTRVHLAEVVAVLGPPALDLLRRGVRSSEFFADDGRWIADVEIPQKNSLEASEERLEGENKARFLEFMRGMLQWRPEDRKTAKQLLKDPLLNSSSPQPALT</sequence>
<evidence type="ECO:0000313" key="11">
    <source>
        <dbReference type="Proteomes" id="UP001302602"/>
    </source>
</evidence>
<keyword evidence="11" id="KW-1185">Reference proteome</keyword>
<name>A0AAN6UDA2_9PEZI</name>
<evidence type="ECO:0000256" key="5">
    <source>
        <dbReference type="ARBA" id="ARBA00022777"/>
    </source>
</evidence>
<gene>
    <name evidence="10" type="ORF">N657DRAFT_652860</name>
</gene>
<dbReference type="RefSeq" id="XP_062653252.1">
    <property type="nucleotide sequence ID" value="XM_062794342.1"/>
</dbReference>
<organism evidence="10 11">
    <name type="scientific">Parathielavia appendiculata</name>
    <dbReference type="NCBI Taxonomy" id="2587402"/>
    <lineage>
        <taxon>Eukaryota</taxon>
        <taxon>Fungi</taxon>
        <taxon>Dikarya</taxon>
        <taxon>Ascomycota</taxon>
        <taxon>Pezizomycotina</taxon>
        <taxon>Sordariomycetes</taxon>
        <taxon>Sordariomycetidae</taxon>
        <taxon>Sordariales</taxon>
        <taxon>Chaetomiaceae</taxon>
        <taxon>Parathielavia</taxon>
    </lineage>
</organism>
<dbReference type="EMBL" id="MU853223">
    <property type="protein sequence ID" value="KAK4129481.1"/>
    <property type="molecule type" value="Genomic_DNA"/>
</dbReference>
<comment type="catalytic activity">
    <reaction evidence="7">
        <text>L-threonyl-[protein] + ATP = O-phospho-L-threonyl-[protein] + ADP + H(+)</text>
        <dbReference type="Rhea" id="RHEA:46608"/>
        <dbReference type="Rhea" id="RHEA-COMP:11060"/>
        <dbReference type="Rhea" id="RHEA-COMP:11605"/>
        <dbReference type="ChEBI" id="CHEBI:15378"/>
        <dbReference type="ChEBI" id="CHEBI:30013"/>
        <dbReference type="ChEBI" id="CHEBI:30616"/>
        <dbReference type="ChEBI" id="CHEBI:61977"/>
        <dbReference type="ChEBI" id="CHEBI:456216"/>
        <dbReference type="EC" id="2.7.11.1"/>
    </reaction>
</comment>
<dbReference type="GO" id="GO:0005524">
    <property type="term" value="F:ATP binding"/>
    <property type="evidence" value="ECO:0007669"/>
    <property type="project" value="UniProtKB-KW"/>
</dbReference>
<keyword evidence="4" id="KW-0547">Nucleotide-binding</keyword>
<dbReference type="Gene3D" id="3.30.200.20">
    <property type="entry name" value="Phosphorylase Kinase, domain 1"/>
    <property type="match status" value="1"/>
</dbReference>
<proteinExistence type="predicted"/>
<keyword evidence="5" id="KW-0418">Kinase</keyword>
<dbReference type="SUPFAM" id="SSF56112">
    <property type="entry name" value="Protein kinase-like (PK-like)"/>
    <property type="match status" value="1"/>
</dbReference>
<dbReference type="GO" id="GO:0004674">
    <property type="term" value="F:protein serine/threonine kinase activity"/>
    <property type="evidence" value="ECO:0007669"/>
    <property type="project" value="UniProtKB-KW"/>
</dbReference>
<evidence type="ECO:0000256" key="4">
    <source>
        <dbReference type="ARBA" id="ARBA00022741"/>
    </source>
</evidence>
<reference evidence="10" key="2">
    <citation type="submission" date="2023-05" db="EMBL/GenBank/DDBJ databases">
        <authorList>
            <consortium name="Lawrence Berkeley National Laboratory"/>
            <person name="Steindorff A."/>
            <person name="Hensen N."/>
            <person name="Bonometti L."/>
            <person name="Westerberg I."/>
            <person name="Brannstrom I.O."/>
            <person name="Guillou S."/>
            <person name="Cros-Aarteil S."/>
            <person name="Calhoun S."/>
            <person name="Haridas S."/>
            <person name="Kuo A."/>
            <person name="Mondo S."/>
            <person name="Pangilinan J."/>
            <person name="Riley R."/>
            <person name="Labutti K."/>
            <person name="Andreopoulos B."/>
            <person name="Lipzen A."/>
            <person name="Chen C."/>
            <person name="Yanf M."/>
            <person name="Daum C."/>
            <person name="Ng V."/>
            <person name="Clum A."/>
            <person name="Ohm R."/>
            <person name="Martin F."/>
            <person name="Silar P."/>
            <person name="Natvig D."/>
            <person name="Lalanne C."/>
            <person name="Gautier V."/>
            <person name="Ament-Velasquez S.L."/>
            <person name="Kruys A."/>
            <person name="Hutchinson M.I."/>
            <person name="Powell A.J."/>
            <person name="Barry K."/>
            <person name="Miller A.N."/>
            <person name="Grigoriev I.V."/>
            <person name="Debuchy R."/>
            <person name="Gladieux P."/>
            <person name="Thoren M.H."/>
            <person name="Johannesson H."/>
        </authorList>
    </citation>
    <scope>NUCLEOTIDE SEQUENCE</scope>
    <source>
        <strain evidence="10">CBS 731.68</strain>
    </source>
</reference>
<evidence type="ECO:0000256" key="6">
    <source>
        <dbReference type="ARBA" id="ARBA00022840"/>
    </source>
</evidence>
<dbReference type="PANTHER" id="PTHR47634:SF9">
    <property type="entry name" value="PROTEIN KINASE DOMAIN-CONTAINING PROTEIN-RELATED"/>
    <property type="match status" value="1"/>
</dbReference>
<dbReference type="PANTHER" id="PTHR47634">
    <property type="entry name" value="PROTEIN KINASE DOMAIN-CONTAINING PROTEIN-RELATED"/>
    <property type="match status" value="1"/>
</dbReference>
<dbReference type="InterPro" id="IPR051334">
    <property type="entry name" value="SRPK"/>
</dbReference>
<dbReference type="EC" id="2.7.11.1" evidence="1"/>
<protein>
    <recommendedName>
        <fullName evidence="1">non-specific serine/threonine protein kinase</fullName>
        <ecNumber evidence="1">2.7.11.1</ecNumber>
    </recommendedName>
</protein>
<comment type="caution">
    <text evidence="10">The sequence shown here is derived from an EMBL/GenBank/DDBJ whole genome shotgun (WGS) entry which is preliminary data.</text>
</comment>
<evidence type="ECO:0000256" key="3">
    <source>
        <dbReference type="ARBA" id="ARBA00022679"/>
    </source>
</evidence>
<reference evidence="10" key="1">
    <citation type="journal article" date="2023" name="Mol. Phylogenet. Evol.">
        <title>Genome-scale phylogeny and comparative genomics of the fungal order Sordariales.</title>
        <authorList>
            <person name="Hensen N."/>
            <person name="Bonometti L."/>
            <person name="Westerberg I."/>
            <person name="Brannstrom I.O."/>
            <person name="Guillou S."/>
            <person name="Cros-Aarteil S."/>
            <person name="Calhoun S."/>
            <person name="Haridas S."/>
            <person name="Kuo A."/>
            <person name="Mondo S."/>
            <person name="Pangilinan J."/>
            <person name="Riley R."/>
            <person name="LaButti K."/>
            <person name="Andreopoulos B."/>
            <person name="Lipzen A."/>
            <person name="Chen C."/>
            <person name="Yan M."/>
            <person name="Daum C."/>
            <person name="Ng V."/>
            <person name="Clum A."/>
            <person name="Steindorff A."/>
            <person name="Ohm R.A."/>
            <person name="Martin F."/>
            <person name="Silar P."/>
            <person name="Natvig D.O."/>
            <person name="Lalanne C."/>
            <person name="Gautier V."/>
            <person name="Ament-Velasquez S.L."/>
            <person name="Kruys A."/>
            <person name="Hutchinson M.I."/>
            <person name="Powell A.J."/>
            <person name="Barry K."/>
            <person name="Miller A.N."/>
            <person name="Grigoriev I.V."/>
            <person name="Debuchy R."/>
            <person name="Gladieux P."/>
            <person name="Hiltunen Thoren M."/>
            <person name="Johannesson H."/>
        </authorList>
    </citation>
    <scope>NUCLEOTIDE SEQUENCE</scope>
    <source>
        <strain evidence="10">CBS 731.68</strain>
    </source>
</reference>
<dbReference type="GO" id="GO:0050684">
    <property type="term" value="P:regulation of mRNA processing"/>
    <property type="evidence" value="ECO:0007669"/>
    <property type="project" value="TreeGrafter"/>
</dbReference>
<dbReference type="AlphaFoldDB" id="A0AAN6UDA2"/>
<dbReference type="InterPro" id="IPR011009">
    <property type="entry name" value="Kinase-like_dom_sf"/>
</dbReference>
<evidence type="ECO:0000256" key="8">
    <source>
        <dbReference type="ARBA" id="ARBA00048679"/>
    </source>
</evidence>
<evidence type="ECO:0000256" key="7">
    <source>
        <dbReference type="ARBA" id="ARBA00047899"/>
    </source>
</evidence>
<evidence type="ECO:0000313" key="10">
    <source>
        <dbReference type="EMBL" id="KAK4129481.1"/>
    </source>
</evidence>
<dbReference type="GeneID" id="87831111"/>
<dbReference type="InterPro" id="IPR000719">
    <property type="entry name" value="Prot_kinase_dom"/>
</dbReference>